<dbReference type="GO" id="GO:0004124">
    <property type="term" value="F:cysteine synthase activity"/>
    <property type="evidence" value="ECO:0007669"/>
    <property type="project" value="UniProtKB-EC"/>
</dbReference>
<comment type="catalytic activity">
    <reaction evidence="12">
        <text>O-acetyl-L-serine + hydrogen sulfide = L-cysteine + acetate</text>
        <dbReference type="Rhea" id="RHEA:14829"/>
        <dbReference type="ChEBI" id="CHEBI:29919"/>
        <dbReference type="ChEBI" id="CHEBI:30089"/>
        <dbReference type="ChEBI" id="CHEBI:35235"/>
        <dbReference type="ChEBI" id="CHEBI:58340"/>
        <dbReference type="EC" id="2.5.1.47"/>
    </reaction>
</comment>
<dbReference type="Pfam" id="PF00291">
    <property type="entry name" value="PALP"/>
    <property type="match status" value="2"/>
</dbReference>
<dbReference type="PROSITE" id="PS00901">
    <property type="entry name" value="CYS_SYNTHASE"/>
    <property type="match status" value="1"/>
</dbReference>
<evidence type="ECO:0000256" key="2">
    <source>
        <dbReference type="ARBA" id="ARBA00004572"/>
    </source>
</evidence>
<evidence type="ECO:0000256" key="13">
    <source>
        <dbReference type="ARBA" id="ARBA00078545"/>
    </source>
</evidence>
<keyword evidence="5" id="KW-0808">Transferase</keyword>
<evidence type="ECO:0000256" key="4">
    <source>
        <dbReference type="ARBA" id="ARBA00012681"/>
    </source>
</evidence>
<keyword evidence="10" id="KW-0496">Mitochondrion</keyword>
<dbReference type="Proteomes" id="UP000014071">
    <property type="component" value="Unassembled WGS sequence"/>
</dbReference>
<evidence type="ECO:0000313" key="16">
    <source>
        <dbReference type="EMBL" id="GAC94467.1"/>
    </source>
</evidence>
<dbReference type="EMBL" id="DF238784">
    <property type="protein sequence ID" value="GAC94467.1"/>
    <property type="molecule type" value="Genomic_DNA"/>
</dbReference>
<evidence type="ECO:0000259" key="15">
    <source>
        <dbReference type="Pfam" id="PF00291"/>
    </source>
</evidence>
<keyword evidence="6 14" id="KW-0812">Transmembrane</keyword>
<gene>
    <name evidence="16" type="ORF">PHSY_002039</name>
</gene>
<evidence type="ECO:0000256" key="11">
    <source>
        <dbReference type="ARBA" id="ARBA00023136"/>
    </source>
</evidence>
<dbReference type="OrthoDB" id="10259545at2759"/>
<dbReference type="AlphaFoldDB" id="R9P0C4"/>
<comment type="subcellular location">
    <subcellularLocation>
        <location evidence="2">Mitochondrion outer membrane</location>
        <topology evidence="2">Single-pass membrane protein</topology>
    </subcellularLocation>
</comment>
<dbReference type="EC" id="2.5.1.47" evidence="4"/>
<evidence type="ECO:0000256" key="1">
    <source>
        <dbReference type="ARBA" id="ARBA00001933"/>
    </source>
</evidence>
<evidence type="ECO:0000256" key="5">
    <source>
        <dbReference type="ARBA" id="ARBA00022679"/>
    </source>
</evidence>
<dbReference type="InterPro" id="IPR036052">
    <property type="entry name" value="TrpB-like_PALP_sf"/>
</dbReference>
<name>R9P0C4_PSEHS</name>
<dbReference type="FunFam" id="3.40.50.1100:FF:000072">
    <property type="entry name" value="Related to cysteine synthase"/>
    <property type="match status" value="1"/>
</dbReference>
<evidence type="ECO:0000313" key="17">
    <source>
        <dbReference type="Proteomes" id="UP000014071"/>
    </source>
</evidence>
<dbReference type="InterPro" id="IPR001216">
    <property type="entry name" value="P-phosphate_BS"/>
</dbReference>
<keyword evidence="9 14" id="KW-1133">Transmembrane helix</keyword>
<keyword evidence="11 14" id="KW-0472">Membrane</keyword>
<dbReference type="PANTHER" id="PTHR10314">
    <property type="entry name" value="CYSTATHIONINE BETA-SYNTHASE"/>
    <property type="match status" value="1"/>
</dbReference>
<feature type="domain" description="Tryptophan synthase beta chain-like PALP" evidence="15">
    <location>
        <begin position="112"/>
        <end position="240"/>
    </location>
</feature>
<reference evidence="17" key="1">
    <citation type="journal article" date="2013" name="Genome Announc.">
        <title>Draft genome sequence of the basidiomycetous yeast-like fungus Pseudozyma hubeiensis SY62, which produces an abundant amount of the biosurfactant mannosylerythritol lipids.</title>
        <authorList>
            <person name="Konishi M."/>
            <person name="Hatada Y."/>
            <person name="Horiuchi J."/>
        </authorList>
    </citation>
    <scope>NUCLEOTIDE SEQUENCE [LARGE SCALE GENOMIC DNA]</scope>
    <source>
        <strain evidence="17">SY62</strain>
    </source>
</reference>
<evidence type="ECO:0000256" key="6">
    <source>
        <dbReference type="ARBA" id="ARBA00022692"/>
    </source>
</evidence>
<keyword evidence="7" id="KW-1000">Mitochondrion outer membrane</keyword>
<dbReference type="GO" id="GO:0006535">
    <property type="term" value="P:cysteine biosynthetic process from serine"/>
    <property type="evidence" value="ECO:0007669"/>
    <property type="project" value="InterPro"/>
</dbReference>
<organism evidence="16 17">
    <name type="scientific">Pseudozyma hubeiensis (strain SY62)</name>
    <name type="common">Yeast</name>
    <dbReference type="NCBI Taxonomy" id="1305764"/>
    <lineage>
        <taxon>Eukaryota</taxon>
        <taxon>Fungi</taxon>
        <taxon>Dikarya</taxon>
        <taxon>Basidiomycota</taxon>
        <taxon>Ustilaginomycotina</taxon>
        <taxon>Ustilaginomycetes</taxon>
        <taxon>Ustilaginales</taxon>
        <taxon>Ustilaginaceae</taxon>
        <taxon>Pseudozyma</taxon>
    </lineage>
</organism>
<protein>
    <recommendedName>
        <fullName evidence="4">cysteine synthase</fullName>
        <ecNumber evidence="4">2.5.1.47</ecNumber>
    </recommendedName>
    <alternativeName>
        <fullName evidence="13">Cysteine synthase-like protein</fullName>
    </alternativeName>
</protein>
<dbReference type="InterPro" id="IPR050214">
    <property type="entry name" value="Cys_Synth/Cystath_Beta-Synth"/>
</dbReference>
<dbReference type="eggNOG" id="KOG1481">
    <property type="taxonomic scope" value="Eukaryota"/>
</dbReference>
<keyword evidence="17" id="KW-1185">Reference proteome</keyword>
<comment type="cofactor">
    <cofactor evidence="1">
        <name>pyridoxal 5'-phosphate</name>
        <dbReference type="ChEBI" id="CHEBI:597326"/>
    </cofactor>
</comment>
<evidence type="ECO:0000256" key="3">
    <source>
        <dbReference type="ARBA" id="ARBA00007103"/>
    </source>
</evidence>
<dbReference type="GO" id="GO:0005741">
    <property type="term" value="C:mitochondrial outer membrane"/>
    <property type="evidence" value="ECO:0007669"/>
    <property type="project" value="UniProtKB-SubCell"/>
</dbReference>
<dbReference type="SUPFAM" id="SSF53686">
    <property type="entry name" value="Tryptophan synthase beta subunit-like PLP-dependent enzymes"/>
    <property type="match status" value="2"/>
</dbReference>
<dbReference type="STRING" id="1305764.R9P0C4"/>
<evidence type="ECO:0000256" key="14">
    <source>
        <dbReference type="SAM" id="Phobius"/>
    </source>
</evidence>
<dbReference type="RefSeq" id="XP_012188054.1">
    <property type="nucleotide sequence ID" value="XM_012332664.1"/>
</dbReference>
<accession>R9P0C4</accession>
<feature type="domain" description="Tryptophan synthase beta chain-like PALP" evidence="15">
    <location>
        <begin position="295"/>
        <end position="502"/>
    </location>
</feature>
<dbReference type="InterPro" id="IPR001926">
    <property type="entry name" value="TrpB-like_PALP"/>
</dbReference>
<evidence type="ECO:0000256" key="10">
    <source>
        <dbReference type="ARBA" id="ARBA00023128"/>
    </source>
</evidence>
<comment type="similarity">
    <text evidence="3">Belongs to the cysteine synthase/cystathionine beta-synthase family.</text>
</comment>
<proteinExistence type="inferred from homology"/>
<dbReference type="GeneID" id="24107333"/>
<evidence type="ECO:0000256" key="12">
    <source>
        <dbReference type="ARBA" id="ARBA00047931"/>
    </source>
</evidence>
<dbReference type="HOGENOM" id="CLU_021018_1_0_1"/>
<dbReference type="Gene3D" id="3.40.50.1100">
    <property type="match status" value="3"/>
</dbReference>
<keyword evidence="8" id="KW-0663">Pyridoxal phosphate</keyword>
<evidence type="ECO:0000256" key="7">
    <source>
        <dbReference type="ARBA" id="ARBA00022787"/>
    </source>
</evidence>
<dbReference type="CDD" id="cd01561">
    <property type="entry name" value="CBS_like"/>
    <property type="match status" value="1"/>
</dbReference>
<dbReference type="FunFam" id="3.40.50.1100:FF:000096">
    <property type="entry name" value="Related to cysteine synthase"/>
    <property type="match status" value="1"/>
</dbReference>
<feature type="transmembrane region" description="Helical" evidence="14">
    <location>
        <begin position="42"/>
        <end position="64"/>
    </location>
</feature>
<sequence>MASSGSRVASSAIASTSSSKLAHIPGWTVIAHYSRSHRKSTFLIGVFTGLVLGLGSITSVFFLAERRERRRRRRKLRSYGLDDEDEEERRRRELRGRDPIQIRSGQVVSGVEGLIGNTPLMRINSLSDATGCEILGKAEFLNPAGSPKDRVALQILKDAEDEGLLYPHTGSCIFEGTVGSTGISLATLARAKGYRCSIVIPDDVAREKVELLEKLGAEIQSVRPRGIVDPRHFVNEARSRAEAFGEVELVGPHPTEFGASGYAGSDGGQGEEYVHRDDLVVSTRRSRNTDDPAADVVNESQARGFFADQFENPSNFWAHYNGTGPEIWRQTGGLIDAFVAGAGTGGTLSGCAAFLKRVSCDPDESKQGGGFIRRAGSAQEVRVVLADPQGSGLYNKVKYGVMYSATEAEGKRRRHQVDSVVEGIGINRITRNLQMGLQCIDDAEQVSDDQAARMGRHLILNDGLFLGSSSAVNCVAAVRTALKLKRQRGSDPPPVVVTVLCDSGSRHLSKFHNDDALLRLGVSDAGSSDISDILSDID</sequence>
<dbReference type="FunFam" id="3.40.50.1100:FF:000049">
    <property type="entry name" value="Cysteine synthase, putative"/>
    <property type="match status" value="1"/>
</dbReference>
<evidence type="ECO:0000256" key="9">
    <source>
        <dbReference type="ARBA" id="ARBA00022989"/>
    </source>
</evidence>
<evidence type="ECO:0000256" key="8">
    <source>
        <dbReference type="ARBA" id="ARBA00022898"/>
    </source>
</evidence>